<organism evidence="11 12">
    <name type="scientific">Oikopleura dioica</name>
    <name type="common">Tunicate</name>
    <dbReference type="NCBI Taxonomy" id="34765"/>
    <lineage>
        <taxon>Eukaryota</taxon>
        <taxon>Metazoa</taxon>
        <taxon>Chordata</taxon>
        <taxon>Tunicata</taxon>
        <taxon>Appendicularia</taxon>
        <taxon>Copelata</taxon>
        <taxon>Oikopleuridae</taxon>
        <taxon>Oikopleura</taxon>
    </lineage>
</organism>
<dbReference type="SUPFAM" id="SSF50965">
    <property type="entry name" value="Galactose oxidase, central domain"/>
    <property type="match status" value="1"/>
</dbReference>
<evidence type="ECO:0000256" key="5">
    <source>
        <dbReference type="ARBA" id="ARBA00022692"/>
    </source>
</evidence>
<keyword evidence="8 10" id="KW-0333">Golgi apparatus</keyword>
<reference evidence="11 12" key="1">
    <citation type="submission" date="2021-04" db="EMBL/GenBank/DDBJ databases">
        <authorList>
            <person name="Bliznina A."/>
        </authorList>
    </citation>
    <scope>NUCLEOTIDE SEQUENCE [LARGE SCALE GENOMIC DNA]</scope>
</reference>
<accession>A0ABN7T1D6</accession>
<keyword evidence="5" id="KW-0812">Transmembrane</keyword>
<evidence type="ECO:0000256" key="1">
    <source>
        <dbReference type="ARBA" id="ARBA00004323"/>
    </source>
</evidence>
<evidence type="ECO:0000313" key="11">
    <source>
        <dbReference type="EMBL" id="CAG5109442.1"/>
    </source>
</evidence>
<comment type="similarity">
    <text evidence="2 10">Belongs to the glycosyltransferase 31 family.</text>
</comment>
<keyword evidence="6" id="KW-0735">Signal-anchor</keyword>
<dbReference type="Proteomes" id="UP001158576">
    <property type="component" value="Chromosome 2"/>
</dbReference>
<evidence type="ECO:0000313" key="12">
    <source>
        <dbReference type="Proteomes" id="UP001158576"/>
    </source>
</evidence>
<evidence type="ECO:0000256" key="2">
    <source>
        <dbReference type="ARBA" id="ARBA00008661"/>
    </source>
</evidence>
<dbReference type="EC" id="2.4.1.-" evidence="10"/>
<evidence type="ECO:0000256" key="8">
    <source>
        <dbReference type="ARBA" id="ARBA00023034"/>
    </source>
</evidence>
<evidence type="ECO:0000256" key="3">
    <source>
        <dbReference type="ARBA" id="ARBA00022676"/>
    </source>
</evidence>
<keyword evidence="9" id="KW-0472">Membrane</keyword>
<dbReference type="EMBL" id="OU015567">
    <property type="protein sequence ID" value="CAG5109442.1"/>
    <property type="molecule type" value="Genomic_DNA"/>
</dbReference>
<keyword evidence="4" id="KW-0808">Transferase</keyword>
<dbReference type="Gene3D" id="3.90.550.50">
    <property type="match status" value="1"/>
</dbReference>
<dbReference type="PANTHER" id="PTHR11214:SF394">
    <property type="entry name" value="HEXOSYLTRANSFERASE"/>
    <property type="match status" value="1"/>
</dbReference>
<comment type="subcellular location">
    <subcellularLocation>
        <location evidence="1 10">Golgi apparatus membrane</location>
        <topology evidence="1 10">Single-pass type II membrane protein</topology>
    </subcellularLocation>
</comment>
<evidence type="ECO:0000256" key="6">
    <source>
        <dbReference type="ARBA" id="ARBA00022968"/>
    </source>
</evidence>
<evidence type="ECO:0000256" key="4">
    <source>
        <dbReference type="ARBA" id="ARBA00022679"/>
    </source>
</evidence>
<keyword evidence="3 10" id="KW-0328">Glycosyltransferase</keyword>
<keyword evidence="7" id="KW-1133">Transmembrane helix</keyword>
<sequence>MRNTWLNPQIWRELGYDIRVVFLLGNPGDIDLSAETRVHEDVLILDFTESHYNLPFKDKAFLQFFAENCSHADFLFKGDDDIFLRPEKFVKIFEEIEDDEAIGCCHARRIDLKSENAGYPEDQSLCEGSRVPEPVRDPTSKYFIPRQFVNIRSHTLIGLESGAMLMLGGYNIEGFLSNDYEGSTKDIWLLKDKIWTQIGVLNEYCEDGSALKIDDYIYLVSGGIKDSNGLYPVERIKIVNDEVIHTKVIGGHEFRSEAPVIFEASANFCV</sequence>
<evidence type="ECO:0000256" key="7">
    <source>
        <dbReference type="ARBA" id="ARBA00022989"/>
    </source>
</evidence>
<dbReference type="InterPro" id="IPR002659">
    <property type="entry name" value="Glyco_trans_31"/>
</dbReference>
<keyword evidence="12" id="KW-1185">Reference proteome</keyword>
<gene>
    <name evidence="11" type="ORF">OKIOD_LOCUS12742</name>
</gene>
<evidence type="ECO:0000256" key="9">
    <source>
        <dbReference type="ARBA" id="ARBA00023136"/>
    </source>
</evidence>
<protein>
    <recommendedName>
        <fullName evidence="10">Hexosyltransferase</fullName>
        <ecNumber evidence="10">2.4.1.-</ecNumber>
    </recommendedName>
</protein>
<name>A0ABN7T1D6_OIKDI</name>
<dbReference type="InterPro" id="IPR011043">
    <property type="entry name" value="Gal_Oxase/kelch_b-propeller"/>
</dbReference>
<proteinExistence type="inferred from homology"/>
<dbReference type="PANTHER" id="PTHR11214">
    <property type="entry name" value="BETA-1,3-N-ACETYLGLUCOSAMINYLTRANSFERASE"/>
    <property type="match status" value="1"/>
</dbReference>
<dbReference type="Pfam" id="PF01762">
    <property type="entry name" value="Galactosyl_T"/>
    <property type="match status" value="1"/>
</dbReference>
<evidence type="ECO:0000256" key="10">
    <source>
        <dbReference type="RuleBase" id="RU363063"/>
    </source>
</evidence>